<sequence length="101" mass="11534">MQALPRPVLRVTTNLPFLRAFSVAPTIMAAGDLGSTKPRGYMAEKDPFTKREAAHEGIYIKQLELDKVQRLRAKLKEQRKHMDELDKHLDEFTKSQGGEQN</sequence>
<reference evidence="6" key="1">
    <citation type="submission" date="2022-12" db="EMBL/GenBank/DDBJ databases">
        <authorList>
            <person name="Petersen C."/>
        </authorList>
    </citation>
    <scope>NUCLEOTIDE SEQUENCE</scope>
    <source>
        <strain evidence="6">IBT 35673</strain>
    </source>
</reference>
<name>A0A9W9R8B4_PENBR</name>
<protein>
    <recommendedName>
        <fullName evidence="4">ATPase inhibitor, mitochondrial</fullName>
    </recommendedName>
</protein>
<comment type="function">
    <text evidence="4">Inhibits the enzyme activity of ATPase.</text>
</comment>
<accession>A0A9W9R8B4</accession>
<evidence type="ECO:0000256" key="5">
    <source>
        <dbReference type="SAM" id="MobiDB-lite"/>
    </source>
</evidence>
<dbReference type="Proteomes" id="UP001147695">
    <property type="component" value="Unassembled WGS sequence"/>
</dbReference>
<evidence type="ECO:0000313" key="7">
    <source>
        <dbReference type="Proteomes" id="UP001147695"/>
    </source>
</evidence>
<dbReference type="Gene3D" id="1.20.5.500">
    <property type="entry name" value="Single helix bin"/>
    <property type="match status" value="1"/>
</dbReference>
<comment type="caution">
    <text evidence="6">The sequence shown here is derived from an EMBL/GenBank/DDBJ whole genome shotgun (WGS) entry which is preliminary data.</text>
</comment>
<evidence type="ECO:0000256" key="1">
    <source>
        <dbReference type="ARBA" id="ARBA00004173"/>
    </source>
</evidence>
<dbReference type="GO" id="GO:0042030">
    <property type="term" value="F:ATPase inhibitor activity"/>
    <property type="evidence" value="ECO:0007669"/>
    <property type="project" value="InterPro"/>
</dbReference>
<dbReference type="AlphaFoldDB" id="A0A9W9R8B4"/>
<feature type="region of interest" description="Disordered" evidence="5">
    <location>
        <begin position="79"/>
        <end position="101"/>
    </location>
</feature>
<gene>
    <name evidence="6" type="ORF">N7452_001652</name>
</gene>
<evidence type="ECO:0000313" key="6">
    <source>
        <dbReference type="EMBL" id="KAJ5352678.1"/>
    </source>
</evidence>
<dbReference type="EMBL" id="JAPZBQ010000001">
    <property type="protein sequence ID" value="KAJ5352678.1"/>
    <property type="molecule type" value="Genomic_DNA"/>
</dbReference>
<dbReference type="GO" id="GO:0005739">
    <property type="term" value="C:mitochondrion"/>
    <property type="evidence" value="ECO:0007669"/>
    <property type="project" value="UniProtKB-SubCell"/>
</dbReference>
<dbReference type="Pfam" id="PF04568">
    <property type="entry name" value="IATP"/>
    <property type="match status" value="1"/>
</dbReference>
<keyword evidence="3" id="KW-0496">Mitochondrion</keyword>
<comment type="similarity">
    <text evidence="2 4">Belongs to the ATPase inhibitor family.</text>
</comment>
<evidence type="ECO:0000256" key="3">
    <source>
        <dbReference type="ARBA" id="ARBA00023128"/>
    </source>
</evidence>
<evidence type="ECO:0000256" key="2">
    <source>
        <dbReference type="ARBA" id="ARBA00010901"/>
    </source>
</evidence>
<proteinExistence type="inferred from homology"/>
<dbReference type="InterPro" id="IPR007648">
    <property type="entry name" value="ATPase_inhibitor_mt"/>
</dbReference>
<organism evidence="6 7">
    <name type="scientific">Penicillium brevicompactum</name>
    <dbReference type="NCBI Taxonomy" id="5074"/>
    <lineage>
        <taxon>Eukaryota</taxon>
        <taxon>Fungi</taxon>
        <taxon>Dikarya</taxon>
        <taxon>Ascomycota</taxon>
        <taxon>Pezizomycotina</taxon>
        <taxon>Eurotiomycetes</taxon>
        <taxon>Eurotiomycetidae</taxon>
        <taxon>Eurotiales</taxon>
        <taxon>Aspergillaceae</taxon>
        <taxon>Penicillium</taxon>
    </lineage>
</organism>
<feature type="compositionally biased region" description="Basic and acidic residues" evidence="5">
    <location>
        <begin position="79"/>
        <end position="93"/>
    </location>
</feature>
<reference evidence="6" key="2">
    <citation type="journal article" date="2023" name="IMA Fungus">
        <title>Comparative genomic study of the Penicillium genus elucidates a diverse pangenome and 15 lateral gene transfer events.</title>
        <authorList>
            <person name="Petersen C."/>
            <person name="Sorensen T."/>
            <person name="Nielsen M.R."/>
            <person name="Sondergaard T.E."/>
            <person name="Sorensen J.L."/>
            <person name="Fitzpatrick D.A."/>
            <person name="Frisvad J.C."/>
            <person name="Nielsen K.L."/>
        </authorList>
    </citation>
    <scope>NUCLEOTIDE SEQUENCE</scope>
    <source>
        <strain evidence="6">IBT 35673</strain>
    </source>
</reference>
<evidence type="ECO:0000256" key="4">
    <source>
        <dbReference type="RuleBase" id="RU368087"/>
    </source>
</evidence>
<comment type="subcellular location">
    <subcellularLocation>
        <location evidence="1">Mitochondrion</location>
    </subcellularLocation>
</comment>